<dbReference type="SMART" id="SM00387">
    <property type="entry name" value="HATPase_c"/>
    <property type="match status" value="1"/>
</dbReference>
<keyword evidence="4" id="KW-0808">Transferase</keyword>
<dbReference type="RefSeq" id="WP_196203030.1">
    <property type="nucleotide sequence ID" value="NZ_JADPUN010000197.1"/>
</dbReference>
<comment type="caution">
    <text evidence="11">The sequence shown here is derived from an EMBL/GenBank/DDBJ whole genome shotgun (WGS) entry which is preliminary data.</text>
</comment>
<evidence type="ECO:0000256" key="7">
    <source>
        <dbReference type="ARBA" id="ARBA00022989"/>
    </source>
</evidence>
<keyword evidence="6 11" id="KW-0418">Kinase</keyword>
<dbReference type="InterPro" id="IPR050428">
    <property type="entry name" value="TCS_sensor_his_kinase"/>
</dbReference>
<keyword evidence="5 9" id="KW-0812">Transmembrane</keyword>
<evidence type="ECO:0000256" key="5">
    <source>
        <dbReference type="ARBA" id="ARBA00022692"/>
    </source>
</evidence>
<evidence type="ECO:0000256" key="8">
    <source>
        <dbReference type="SAM" id="MobiDB-lite"/>
    </source>
</evidence>
<feature type="compositionally biased region" description="Low complexity" evidence="8">
    <location>
        <begin position="838"/>
        <end position="847"/>
    </location>
</feature>
<dbReference type="Gene3D" id="3.30.565.10">
    <property type="entry name" value="Histidine kinase-like ATPase, C-terminal domain"/>
    <property type="match status" value="1"/>
</dbReference>
<keyword evidence="3" id="KW-0597">Phosphoprotein</keyword>
<reference evidence="11 12" key="1">
    <citation type="submission" date="2020-11" db="EMBL/GenBank/DDBJ databases">
        <title>A novel isolate from a Black sea contaminated sediment with potential to produce alkanes: Plantactinospora alkalitolerans sp. nov.</title>
        <authorList>
            <person name="Carro L."/>
            <person name="Veyisoglu A."/>
            <person name="Guven K."/>
            <person name="Schumann P."/>
            <person name="Klenk H.-P."/>
            <person name="Sahin N."/>
        </authorList>
    </citation>
    <scope>NUCLEOTIDE SEQUENCE [LARGE SCALE GENOMIC DNA]</scope>
    <source>
        <strain evidence="11 12">S1510</strain>
    </source>
</reference>
<feature type="domain" description="Histidine kinase" evidence="10">
    <location>
        <begin position="548"/>
        <end position="653"/>
    </location>
</feature>
<proteinExistence type="predicted"/>
<dbReference type="EMBL" id="JADPUN010000197">
    <property type="protein sequence ID" value="MBF9131494.1"/>
    <property type="molecule type" value="Genomic_DNA"/>
</dbReference>
<dbReference type="Pfam" id="PF02518">
    <property type="entry name" value="HATPase_c"/>
    <property type="match status" value="1"/>
</dbReference>
<accession>A0ABS0GZ53</accession>
<dbReference type="GO" id="GO:0016301">
    <property type="term" value="F:kinase activity"/>
    <property type="evidence" value="ECO:0007669"/>
    <property type="project" value="UniProtKB-KW"/>
</dbReference>
<dbReference type="PANTHER" id="PTHR45436:SF5">
    <property type="entry name" value="SENSOR HISTIDINE KINASE TRCS"/>
    <property type="match status" value="1"/>
</dbReference>
<evidence type="ECO:0000259" key="10">
    <source>
        <dbReference type="PROSITE" id="PS50109"/>
    </source>
</evidence>
<comment type="catalytic activity">
    <reaction evidence="1">
        <text>ATP + protein L-histidine = ADP + protein N-phospho-L-histidine.</text>
        <dbReference type="EC" id="2.7.13.3"/>
    </reaction>
</comment>
<keyword evidence="12" id="KW-1185">Reference proteome</keyword>
<dbReference type="PROSITE" id="PS50109">
    <property type="entry name" value="HIS_KIN"/>
    <property type="match status" value="1"/>
</dbReference>
<evidence type="ECO:0000256" key="9">
    <source>
        <dbReference type="SAM" id="Phobius"/>
    </source>
</evidence>
<evidence type="ECO:0000256" key="4">
    <source>
        <dbReference type="ARBA" id="ARBA00022679"/>
    </source>
</evidence>
<evidence type="ECO:0000256" key="6">
    <source>
        <dbReference type="ARBA" id="ARBA00022777"/>
    </source>
</evidence>
<dbReference type="InterPro" id="IPR005467">
    <property type="entry name" value="His_kinase_dom"/>
</dbReference>
<dbReference type="InterPro" id="IPR013587">
    <property type="entry name" value="Nitrate/nitrite_sensing"/>
</dbReference>
<keyword evidence="9" id="KW-0472">Membrane</keyword>
<evidence type="ECO:0000256" key="2">
    <source>
        <dbReference type="ARBA" id="ARBA00012438"/>
    </source>
</evidence>
<feature type="transmembrane region" description="Helical" evidence="9">
    <location>
        <begin position="330"/>
        <end position="352"/>
    </location>
</feature>
<name>A0ABS0GZ53_9ACTN</name>
<evidence type="ECO:0000256" key="1">
    <source>
        <dbReference type="ARBA" id="ARBA00000085"/>
    </source>
</evidence>
<feature type="non-terminal residue" evidence="11">
    <location>
        <position position="917"/>
    </location>
</feature>
<evidence type="ECO:0000313" key="11">
    <source>
        <dbReference type="EMBL" id="MBF9131494.1"/>
    </source>
</evidence>
<feature type="compositionally biased region" description="Low complexity" evidence="8">
    <location>
        <begin position="902"/>
        <end position="917"/>
    </location>
</feature>
<dbReference type="Pfam" id="PF08376">
    <property type="entry name" value="NIT"/>
    <property type="match status" value="1"/>
</dbReference>
<feature type="region of interest" description="Disordered" evidence="8">
    <location>
        <begin position="654"/>
        <end position="703"/>
    </location>
</feature>
<feature type="compositionally biased region" description="Polar residues" evidence="8">
    <location>
        <begin position="824"/>
        <end position="837"/>
    </location>
</feature>
<keyword evidence="7 9" id="KW-1133">Transmembrane helix</keyword>
<feature type="compositionally biased region" description="Low complexity" evidence="8">
    <location>
        <begin position="752"/>
        <end position="791"/>
    </location>
</feature>
<sequence>MSTGPTTLPAKGPREGAAPRRWLPRLRDTRIRSKLALILVVPVAAVLALATIRLVDIGQGAYDAGVVRSLTELSADVSALTQDVHKERMAASRLLADTKLGPEVYNAHVKRTDARIAAYNDRRAQVSDVPASVKDRLAAIDDHLATLNGTRQEVLDRKQMAPSEAALRYGVIITDLVSYGEALGQISGESAVGDSLRTLSALAQAKEAVAEEEAVVYSALVGGKLDEEQFSAFVATLTSQQEALLTFAASADSRQRAVVNGAVTGDATVLADQVTRDLTASVGTKSPIAANSAAIAIGAINDLIRWAETQLETDLLAQAEQARSEVVQQAIIESVIVLITLIVALALAVVLARSLNQSLRRLREGALSVANHDLPEAVKRLRDIGNLGDGGVDEIVRQVRDPIRLDNKDEVGQVALAFNVVHKEAVRVAAEQAALRTSVSTMFLSLARRSQTLVDRMIGELDAIERGEEDPKRLAQLFELDHLATRMRRNDENLLVLAGADSTAPRRDDALLIDALRAAQSEVELYNRIEFGTVDPDISVAAHAVNDVVRLVAELLDNATRFSPPHTTVVADARRIRDYVLIQVEDRGLGLSEEQMDALNRRLAEPPAVDVAAFRLMGLAVVGRLAHRHGIRVDLRRNVEGGTVAQVTLPGSTVVLPKPRGRDQILGRPRQPLAVEPGPSAAASSSAGGWQESLAPVGAPRSAGTLTEQWRNASPNQWQTAGDPAGQVPATAGQQVTHLTATQLPPAPSPSYQTTTPASYQQAAPAYQPAAPTYQPAAPAYQQAAPATPQPHQGLAGTSGVSSPTVAYPTVGSLPQRGAGAGTAHTTNPGSAGQSGLPSGPVAGTPVGGAAAVAPRVEDTGEAPIFREMEAVWFRSHGQDSTAIFTVPPGGYQQPPAPAPAAPSTTAPATPGRTPPV</sequence>
<gene>
    <name evidence="11" type="ORF">I0C86_21385</name>
</gene>
<feature type="region of interest" description="Disordered" evidence="8">
    <location>
        <begin position="742"/>
        <end position="847"/>
    </location>
</feature>
<feature type="region of interest" description="Disordered" evidence="8">
    <location>
        <begin position="884"/>
        <end position="917"/>
    </location>
</feature>
<feature type="transmembrane region" description="Helical" evidence="9">
    <location>
        <begin position="35"/>
        <end position="55"/>
    </location>
</feature>
<evidence type="ECO:0000256" key="3">
    <source>
        <dbReference type="ARBA" id="ARBA00022553"/>
    </source>
</evidence>
<dbReference type="Proteomes" id="UP000638560">
    <property type="component" value="Unassembled WGS sequence"/>
</dbReference>
<dbReference type="InterPro" id="IPR003594">
    <property type="entry name" value="HATPase_dom"/>
</dbReference>
<organism evidence="11 12">
    <name type="scientific">Plantactinospora alkalitolerans</name>
    <dbReference type="NCBI Taxonomy" id="2789879"/>
    <lineage>
        <taxon>Bacteria</taxon>
        <taxon>Bacillati</taxon>
        <taxon>Actinomycetota</taxon>
        <taxon>Actinomycetes</taxon>
        <taxon>Micromonosporales</taxon>
        <taxon>Micromonosporaceae</taxon>
        <taxon>Plantactinospora</taxon>
    </lineage>
</organism>
<dbReference type="InterPro" id="IPR036890">
    <property type="entry name" value="HATPase_C_sf"/>
</dbReference>
<evidence type="ECO:0000313" key="12">
    <source>
        <dbReference type="Proteomes" id="UP000638560"/>
    </source>
</evidence>
<protein>
    <recommendedName>
        <fullName evidence="2">histidine kinase</fullName>
        <ecNumber evidence="2">2.7.13.3</ecNumber>
    </recommendedName>
</protein>
<dbReference type="SUPFAM" id="SSF55874">
    <property type="entry name" value="ATPase domain of HSP90 chaperone/DNA topoisomerase II/histidine kinase"/>
    <property type="match status" value="1"/>
</dbReference>
<dbReference type="PANTHER" id="PTHR45436">
    <property type="entry name" value="SENSOR HISTIDINE KINASE YKOH"/>
    <property type="match status" value="1"/>
</dbReference>
<dbReference type="EC" id="2.7.13.3" evidence="2"/>
<dbReference type="Gene3D" id="6.10.340.10">
    <property type="match status" value="1"/>
</dbReference>